<feature type="region of interest" description="Disordered" evidence="9">
    <location>
        <begin position="295"/>
        <end position="342"/>
    </location>
</feature>
<dbReference type="GO" id="GO:0005576">
    <property type="term" value="C:extracellular region"/>
    <property type="evidence" value="ECO:0007669"/>
    <property type="project" value="UniProtKB-SubCell"/>
</dbReference>
<keyword evidence="6 10" id="KW-0732">Signal</keyword>
<comment type="caution">
    <text evidence="12">The sequence shown here is derived from an EMBL/GenBank/DDBJ whole genome shotgun (WGS) entry which is preliminary data.</text>
</comment>
<evidence type="ECO:0000256" key="1">
    <source>
        <dbReference type="ARBA" id="ARBA00004589"/>
    </source>
</evidence>
<keyword evidence="4" id="KW-0964">Secreted</keyword>
<feature type="domain" description="CFEM" evidence="11">
    <location>
        <begin position="446"/>
        <end position="509"/>
    </location>
</feature>
<dbReference type="OrthoDB" id="5431405at2759"/>
<sequence length="657" mass="69790">MKALFAILVIIAGFGEINAQWGRNAKKYIIPSNSINYCDAEMKKSWTWESLSTGSFDTWQGWNFAGGWSCQSSSKRGLDGRTFGKAISSYCGHDVSSAPSFDCGSKPSVSSFSISTFYVRVEFDSRLELYYEMQDGSVCRQSYECSSSSYNAINNTQCSGAKRVSFVYPKQGKRKDRCKIEIPSVSFHCETSATLTTAFVTTSTTSTRSGGTTTSDRCTRPDCKGYQTDVSASTASTKSTATRSTAITSASTHGYSCSASSCQSHLQTTSTSSFITTIHPTNSHKCSAHSCGGHKTTTSDSRNHTQLSSRTAEESTTTNQQSTTAHSSQTISSSKPLATTNESVGTHIETKATISTSFSSTSTIYATSLRTITSCDSEATSCSITSGPPVVVTETIAVRTTLVSTAETRVNDDARPSSPTHPNINISTSSQMTDEDHPATPTSSYEIPDVLPRCINTFLYFIEDCRDNTDVACYCPDQTFVNNVFQCLYAHGKSDDDISKAISLFQGICVSYVSENPAVYTGAESVTSIITVTGTMVIVSAPYTTVTVFTTITQSFIATDGSTIAKNGTAVAISTEYAVPEIGFTTGPSGSVNVVPPATTRPAIQNTLYPTVTSIPTGTDNHAVPTSTSPGEVLVTGGAAHTIAGYAAVIFAAALVL</sequence>
<dbReference type="GO" id="GO:0098552">
    <property type="term" value="C:side of membrane"/>
    <property type="evidence" value="ECO:0007669"/>
    <property type="project" value="UniProtKB-KW"/>
</dbReference>
<dbReference type="Pfam" id="PF05730">
    <property type="entry name" value="CFEM"/>
    <property type="match status" value="1"/>
</dbReference>
<dbReference type="InterPro" id="IPR008427">
    <property type="entry name" value="Extracellular_membr_CFEM_dom"/>
</dbReference>
<protein>
    <recommendedName>
        <fullName evidence="11">CFEM domain-containing protein</fullName>
    </recommendedName>
</protein>
<reference evidence="12" key="1">
    <citation type="journal article" date="2021" name="Nat. Commun.">
        <title>Genetic determinants of endophytism in the Arabidopsis root mycobiome.</title>
        <authorList>
            <person name="Mesny F."/>
            <person name="Miyauchi S."/>
            <person name="Thiergart T."/>
            <person name="Pickel B."/>
            <person name="Atanasova L."/>
            <person name="Karlsson M."/>
            <person name="Huettel B."/>
            <person name="Barry K.W."/>
            <person name="Haridas S."/>
            <person name="Chen C."/>
            <person name="Bauer D."/>
            <person name="Andreopoulos W."/>
            <person name="Pangilinan J."/>
            <person name="LaButti K."/>
            <person name="Riley R."/>
            <person name="Lipzen A."/>
            <person name="Clum A."/>
            <person name="Drula E."/>
            <person name="Henrissat B."/>
            <person name="Kohler A."/>
            <person name="Grigoriev I.V."/>
            <person name="Martin F.M."/>
            <person name="Hacquard S."/>
        </authorList>
    </citation>
    <scope>NUCLEOTIDE SEQUENCE</scope>
    <source>
        <strain evidence="12">MPI-CAGE-AT-0147</strain>
    </source>
</reference>
<dbReference type="AlphaFoldDB" id="A0A9P9E8R3"/>
<keyword evidence="13" id="KW-1185">Reference proteome</keyword>
<evidence type="ECO:0000256" key="7">
    <source>
        <dbReference type="ARBA" id="ARBA00023157"/>
    </source>
</evidence>
<keyword evidence="5" id="KW-0472">Membrane</keyword>
<proteinExistence type="inferred from homology"/>
<evidence type="ECO:0000256" key="6">
    <source>
        <dbReference type="ARBA" id="ARBA00022729"/>
    </source>
</evidence>
<evidence type="ECO:0000256" key="5">
    <source>
        <dbReference type="ARBA" id="ARBA00022622"/>
    </source>
</evidence>
<feature type="region of interest" description="Disordered" evidence="9">
    <location>
        <begin position="410"/>
        <end position="444"/>
    </location>
</feature>
<comment type="subcellular location">
    <subcellularLocation>
        <location evidence="1">Membrane</location>
        <topology evidence="1">Lipid-anchor</topology>
        <topology evidence="1">GPI-anchor</topology>
    </subcellularLocation>
    <subcellularLocation>
        <location evidence="2">Secreted</location>
    </subcellularLocation>
</comment>
<comment type="similarity">
    <text evidence="3">Belongs to the RBT5 family.</text>
</comment>
<keyword evidence="5" id="KW-0325">Glycoprotein</keyword>
<keyword evidence="5" id="KW-0336">GPI-anchor</keyword>
<evidence type="ECO:0000256" key="3">
    <source>
        <dbReference type="ARBA" id="ARBA00010031"/>
    </source>
</evidence>
<evidence type="ECO:0000256" key="2">
    <source>
        <dbReference type="ARBA" id="ARBA00004613"/>
    </source>
</evidence>
<gene>
    <name evidence="12" type="ORF">EDB81DRAFT_905320</name>
</gene>
<name>A0A9P9E8R3_9HYPO</name>
<dbReference type="EMBL" id="JAGMUV010000016">
    <property type="protein sequence ID" value="KAH7133013.1"/>
    <property type="molecule type" value="Genomic_DNA"/>
</dbReference>
<evidence type="ECO:0000256" key="8">
    <source>
        <dbReference type="ARBA" id="ARBA00023288"/>
    </source>
</evidence>
<accession>A0A9P9E8R3</accession>
<organism evidence="12 13">
    <name type="scientific">Dactylonectria macrodidyma</name>
    <dbReference type="NCBI Taxonomy" id="307937"/>
    <lineage>
        <taxon>Eukaryota</taxon>
        <taxon>Fungi</taxon>
        <taxon>Dikarya</taxon>
        <taxon>Ascomycota</taxon>
        <taxon>Pezizomycotina</taxon>
        <taxon>Sordariomycetes</taxon>
        <taxon>Hypocreomycetidae</taxon>
        <taxon>Hypocreales</taxon>
        <taxon>Nectriaceae</taxon>
        <taxon>Dactylonectria</taxon>
    </lineage>
</organism>
<evidence type="ECO:0000259" key="11">
    <source>
        <dbReference type="Pfam" id="PF05730"/>
    </source>
</evidence>
<evidence type="ECO:0000313" key="12">
    <source>
        <dbReference type="EMBL" id="KAH7133013.1"/>
    </source>
</evidence>
<feature type="compositionally biased region" description="Polar residues" evidence="9">
    <location>
        <begin position="417"/>
        <end position="432"/>
    </location>
</feature>
<evidence type="ECO:0000256" key="10">
    <source>
        <dbReference type="SAM" id="SignalP"/>
    </source>
</evidence>
<evidence type="ECO:0000256" key="4">
    <source>
        <dbReference type="ARBA" id="ARBA00022525"/>
    </source>
</evidence>
<evidence type="ECO:0000256" key="9">
    <source>
        <dbReference type="SAM" id="MobiDB-lite"/>
    </source>
</evidence>
<keyword evidence="7" id="KW-1015">Disulfide bond</keyword>
<feature type="compositionally biased region" description="Low complexity" evidence="9">
    <location>
        <begin position="314"/>
        <end position="334"/>
    </location>
</feature>
<feature type="chain" id="PRO_5040386089" description="CFEM domain-containing protein" evidence="10">
    <location>
        <begin position="20"/>
        <end position="657"/>
    </location>
</feature>
<feature type="compositionally biased region" description="Polar residues" evidence="9">
    <location>
        <begin position="295"/>
        <end position="310"/>
    </location>
</feature>
<evidence type="ECO:0000313" key="13">
    <source>
        <dbReference type="Proteomes" id="UP000738349"/>
    </source>
</evidence>
<dbReference type="Proteomes" id="UP000738349">
    <property type="component" value="Unassembled WGS sequence"/>
</dbReference>
<feature type="signal peptide" evidence="10">
    <location>
        <begin position="1"/>
        <end position="19"/>
    </location>
</feature>
<keyword evidence="8" id="KW-0449">Lipoprotein</keyword>